<dbReference type="Proteomes" id="UP000499080">
    <property type="component" value="Unassembled WGS sequence"/>
</dbReference>
<evidence type="ECO:0000313" key="3">
    <source>
        <dbReference type="Proteomes" id="UP000499080"/>
    </source>
</evidence>
<protein>
    <submittedName>
        <fullName evidence="2">Uncharacterized protein</fullName>
    </submittedName>
</protein>
<keyword evidence="1" id="KW-0472">Membrane</keyword>
<reference evidence="2 3" key="1">
    <citation type="journal article" date="2019" name="Sci. Rep.">
        <title>Orb-weaving spider Araneus ventricosus genome elucidates the spidroin gene catalogue.</title>
        <authorList>
            <person name="Kono N."/>
            <person name="Nakamura H."/>
            <person name="Ohtoshi R."/>
            <person name="Moran D.A.P."/>
            <person name="Shinohara A."/>
            <person name="Yoshida Y."/>
            <person name="Fujiwara M."/>
            <person name="Mori M."/>
            <person name="Tomita M."/>
            <person name="Arakawa K."/>
        </authorList>
    </citation>
    <scope>NUCLEOTIDE SEQUENCE [LARGE SCALE GENOMIC DNA]</scope>
</reference>
<gene>
    <name evidence="2" type="ORF">AVEN_230096_1</name>
</gene>
<keyword evidence="3" id="KW-1185">Reference proteome</keyword>
<feature type="transmembrane region" description="Helical" evidence="1">
    <location>
        <begin position="40"/>
        <end position="63"/>
    </location>
</feature>
<accession>A0A4Y2IJL8</accession>
<organism evidence="2 3">
    <name type="scientific">Araneus ventricosus</name>
    <name type="common">Orbweaver spider</name>
    <name type="synonym">Epeira ventricosa</name>
    <dbReference type="NCBI Taxonomy" id="182803"/>
    <lineage>
        <taxon>Eukaryota</taxon>
        <taxon>Metazoa</taxon>
        <taxon>Ecdysozoa</taxon>
        <taxon>Arthropoda</taxon>
        <taxon>Chelicerata</taxon>
        <taxon>Arachnida</taxon>
        <taxon>Araneae</taxon>
        <taxon>Araneomorphae</taxon>
        <taxon>Entelegynae</taxon>
        <taxon>Araneoidea</taxon>
        <taxon>Araneidae</taxon>
        <taxon>Araneus</taxon>
    </lineage>
</organism>
<name>A0A4Y2IJL8_ARAVE</name>
<dbReference type="OrthoDB" id="6776127at2759"/>
<keyword evidence="1" id="KW-1133">Transmembrane helix</keyword>
<proteinExistence type="predicted"/>
<sequence>MLSSPFFPSQNAQRMIPSWLATVLRGWIRKANSTTPLDDAILYLVLLMMLVPCIVFCVIAILLCEVMGTDDNDAFPGYSRKRMKKEKTWKKVEVKKKRNSGEEYTYLDTRITVVPARQIGEPCSCQCLSKIGQDNVQRIFNAFWELGNYDLQNSYLYQSW</sequence>
<dbReference type="EMBL" id="BGPR01002727">
    <property type="protein sequence ID" value="GBM78003.1"/>
    <property type="molecule type" value="Genomic_DNA"/>
</dbReference>
<dbReference type="AlphaFoldDB" id="A0A4Y2IJL8"/>
<evidence type="ECO:0000256" key="1">
    <source>
        <dbReference type="SAM" id="Phobius"/>
    </source>
</evidence>
<comment type="caution">
    <text evidence="2">The sequence shown here is derived from an EMBL/GenBank/DDBJ whole genome shotgun (WGS) entry which is preliminary data.</text>
</comment>
<evidence type="ECO:0000313" key="2">
    <source>
        <dbReference type="EMBL" id="GBM78003.1"/>
    </source>
</evidence>
<keyword evidence="1" id="KW-0812">Transmembrane</keyword>